<sequence>MKKSECARPSTPDTGTVGPLRDLLLRWREDASGTYQTWFLWEERLKNFRSIRRGIGEVVREIEQGTFGNVYKGSSLETVVGSIAEQRQIFKGADHAFLWKPKLRIPDIYENHANQLAFARFLDRCVCCSDEDTILESIQALDRQRIKGLGPAVGNLLYFLHPTLAPPFNTAMVKGYNRLTGARVKLGRWDEYLAMRSGMLRLNEQYRDMLSNDLGALAGLLFDLGVERYPAPPQEDDPHARATWERDLADVQTTAKKFEKSRTTAEKEDRTHTEIQGWLRDLGQALGFAVWVAANDRGRSLGTGRLGDGCLEALPSVLGEGPGAEAVRLIDVLWLDPASGRVAGAFEVEHTTSIYSGVVRLLDLALGSAAGTAHGLFLVAPDEREEDVRAQLRRPAFSRVSDLQVRYLPYSELERHREAIARFGQGMKPIEALARRLV</sequence>
<dbReference type="EMBL" id="OUNR01000019">
    <property type="protein sequence ID" value="SPP66355.1"/>
    <property type="molecule type" value="Genomic_DNA"/>
</dbReference>
<organism evidence="1 2">
    <name type="scientific">Nitrospira lenta</name>
    <dbReference type="NCBI Taxonomy" id="1436998"/>
    <lineage>
        <taxon>Bacteria</taxon>
        <taxon>Pseudomonadati</taxon>
        <taxon>Nitrospirota</taxon>
        <taxon>Nitrospiria</taxon>
        <taxon>Nitrospirales</taxon>
        <taxon>Nitrospiraceae</taxon>
        <taxon>Nitrospira</taxon>
    </lineage>
</organism>
<protein>
    <recommendedName>
        <fullName evidence="3">Type II restriction endonuclease</fullName>
    </recommendedName>
</protein>
<dbReference type="InParanoid" id="A0A330L9I1"/>
<proteinExistence type="predicted"/>
<keyword evidence="2" id="KW-1185">Reference proteome</keyword>
<dbReference type="Proteomes" id="UP000248168">
    <property type="component" value="Unassembled WGS sequence"/>
</dbReference>
<reference evidence="2" key="1">
    <citation type="submission" date="2018-04" db="EMBL/GenBank/DDBJ databases">
        <authorList>
            <person name="Lucker S."/>
            <person name="Sakoula D."/>
        </authorList>
    </citation>
    <scope>NUCLEOTIDE SEQUENCE [LARGE SCALE GENOMIC DNA]</scope>
</reference>
<gene>
    <name evidence="1" type="ORF">NITLEN_60158</name>
</gene>
<evidence type="ECO:0000313" key="1">
    <source>
        <dbReference type="EMBL" id="SPP66355.1"/>
    </source>
</evidence>
<evidence type="ECO:0000313" key="2">
    <source>
        <dbReference type="Proteomes" id="UP000248168"/>
    </source>
</evidence>
<name>A0A330L9I1_9BACT</name>
<dbReference type="OrthoDB" id="6807706at2"/>
<evidence type="ECO:0008006" key="3">
    <source>
        <dbReference type="Google" id="ProtNLM"/>
    </source>
</evidence>
<dbReference type="RefSeq" id="WP_121990526.1">
    <property type="nucleotide sequence ID" value="NZ_OUNR01000019.1"/>
</dbReference>
<dbReference type="AlphaFoldDB" id="A0A330L9I1"/>
<accession>A0A330L9I1</accession>